<name>A0A4S4CYP7_CAMSN</name>
<dbReference type="PANTHER" id="PTHR23216">
    <property type="entry name" value="NUCLEOLAR AND COILED-BODY PHOSPHOPROTEIN 1"/>
    <property type="match status" value="1"/>
</dbReference>
<reference evidence="3 4" key="1">
    <citation type="journal article" date="2018" name="Proc. Natl. Acad. Sci. U.S.A.">
        <title>Draft genome sequence of Camellia sinensis var. sinensis provides insights into the evolution of the tea genome and tea quality.</title>
        <authorList>
            <person name="Wei C."/>
            <person name="Yang H."/>
            <person name="Wang S."/>
            <person name="Zhao J."/>
            <person name="Liu C."/>
            <person name="Gao L."/>
            <person name="Xia E."/>
            <person name="Lu Y."/>
            <person name="Tai Y."/>
            <person name="She G."/>
            <person name="Sun J."/>
            <person name="Cao H."/>
            <person name="Tong W."/>
            <person name="Gao Q."/>
            <person name="Li Y."/>
            <person name="Deng W."/>
            <person name="Jiang X."/>
            <person name="Wang W."/>
            <person name="Chen Q."/>
            <person name="Zhang S."/>
            <person name="Li H."/>
            <person name="Wu J."/>
            <person name="Wang P."/>
            <person name="Li P."/>
            <person name="Shi C."/>
            <person name="Zheng F."/>
            <person name="Jian J."/>
            <person name="Huang B."/>
            <person name="Shan D."/>
            <person name="Shi M."/>
            <person name="Fang C."/>
            <person name="Yue Y."/>
            <person name="Li F."/>
            <person name="Li D."/>
            <person name="Wei S."/>
            <person name="Han B."/>
            <person name="Jiang C."/>
            <person name="Yin Y."/>
            <person name="Xia T."/>
            <person name="Zhang Z."/>
            <person name="Bennetzen J.L."/>
            <person name="Zhao S."/>
            <person name="Wan X."/>
        </authorList>
    </citation>
    <scope>NUCLEOTIDE SEQUENCE [LARGE SCALE GENOMIC DNA]</scope>
    <source>
        <strain evidence="4">cv. Shuchazao</strain>
        <tissue evidence="3">Leaf</tissue>
    </source>
</reference>
<keyword evidence="4" id="KW-1185">Reference proteome</keyword>
<feature type="compositionally biased region" description="Basic and acidic residues" evidence="1">
    <location>
        <begin position="308"/>
        <end position="323"/>
    </location>
</feature>
<evidence type="ECO:0000313" key="4">
    <source>
        <dbReference type="Proteomes" id="UP000306102"/>
    </source>
</evidence>
<feature type="region of interest" description="Disordered" evidence="1">
    <location>
        <begin position="146"/>
        <end position="165"/>
    </location>
</feature>
<feature type="compositionally biased region" description="Basic and acidic residues" evidence="1">
    <location>
        <begin position="218"/>
        <end position="229"/>
    </location>
</feature>
<dbReference type="InterPro" id="IPR007718">
    <property type="entry name" value="Srp40_C"/>
</dbReference>
<gene>
    <name evidence="3" type="ORF">TEA_024658</name>
</gene>
<dbReference type="GO" id="GO:0005730">
    <property type="term" value="C:nucleolus"/>
    <property type="evidence" value="ECO:0007669"/>
    <property type="project" value="InterPro"/>
</dbReference>
<dbReference type="Proteomes" id="UP000306102">
    <property type="component" value="Unassembled WGS sequence"/>
</dbReference>
<accession>A0A4S4CYP7</accession>
<dbReference type="AlphaFoldDB" id="A0A4S4CYP7"/>
<feature type="domain" description="Srp40 C-terminal" evidence="2">
    <location>
        <begin position="486"/>
        <end position="531"/>
    </location>
</feature>
<evidence type="ECO:0000259" key="2">
    <source>
        <dbReference type="Pfam" id="PF05022"/>
    </source>
</evidence>
<dbReference type="PANTHER" id="PTHR23216:SF1">
    <property type="entry name" value="NUCLEOLAR AND COILED-BODY PHOSPHOPROTEIN 1"/>
    <property type="match status" value="1"/>
</dbReference>
<proteinExistence type="predicted"/>
<feature type="region of interest" description="Disordered" evidence="1">
    <location>
        <begin position="189"/>
        <end position="229"/>
    </location>
</feature>
<comment type="caution">
    <text evidence="3">The sequence shown here is derived from an EMBL/GenBank/DDBJ whole genome shotgun (WGS) entry which is preliminary data.</text>
</comment>
<sequence length="575" mass="63844">MILMEISSIDTLFTLIWCLKKLFIFTRAGTKCDPYKEQELLTNCITKKDGDGHCSAFEQTVGRKKKKKSDESDSNAAANQSGTDDKFSESTKNSREILANDLLTDSNVEFKEEKKIKRVSDSLHQTEEVDVQSLKKPTADTVCELQTDESTKKQKDKKKKKNKSISESLDGIVEEMQLDSLPVVNEETCTNLKPSLGGGKIDSEAEVKSKDKKKKNKPTTDSHGDNVEHCALGDKKRLIANNLGGNVGQQSDLLPMATEDKSKDLTSSKGSNKTDSEAKGKSKDKKKKKKQSTDSLVENMEQCNSALEDMHNISLEEKKVGSKDKKRKKEGSISETLSGGVPEVPNKDDPIKNGSRKKSVQAFEDATGKEKKSSKKRKRLVSVENEGQLVEKLVSEESKRRKTERLEETKCCEQLTKVNAITGDDEHAEKKKEGENGHVVQIAFQNTSIEAHANGNLEEDGEKSAAQKIRKKQHNGSAEPKTVNAFQRVKIDEVEFADERLQNNSYWAKDGAEVGYGAKAQEILGQVKGRSLTSISLEQLNVCSREELRLIVSQVLETQNCEGLKTARVTKVSLE</sequence>
<dbReference type="EMBL" id="SDRB02013514">
    <property type="protein sequence ID" value="THF94797.1"/>
    <property type="molecule type" value="Genomic_DNA"/>
</dbReference>
<evidence type="ECO:0000256" key="1">
    <source>
        <dbReference type="SAM" id="MobiDB-lite"/>
    </source>
</evidence>
<feature type="region of interest" description="Disordered" evidence="1">
    <location>
        <begin position="65"/>
        <end position="91"/>
    </location>
</feature>
<feature type="compositionally biased region" description="Basic and acidic residues" evidence="1">
    <location>
        <begin position="258"/>
        <end position="281"/>
    </location>
</feature>
<dbReference type="Pfam" id="PF05022">
    <property type="entry name" value="SRP40_C"/>
    <property type="match status" value="1"/>
</dbReference>
<feature type="region of interest" description="Disordered" evidence="1">
    <location>
        <begin position="117"/>
        <end position="136"/>
    </location>
</feature>
<dbReference type="InterPro" id="IPR039191">
    <property type="entry name" value="Nopp140-like"/>
</dbReference>
<feature type="region of interest" description="Disordered" evidence="1">
    <location>
        <begin position="242"/>
        <end position="387"/>
    </location>
</feature>
<protein>
    <recommendedName>
        <fullName evidence="2">Srp40 C-terminal domain-containing protein</fullName>
    </recommendedName>
</protein>
<dbReference type="STRING" id="542762.A0A4S4CYP7"/>
<feature type="compositionally biased region" description="Basic and acidic residues" evidence="1">
    <location>
        <begin position="117"/>
        <end position="127"/>
    </location>
</feature>
<feature type="compositionally biased region" description="Basic residues" evidence="1">
    <location>
        <begin position="154"/>
        <end position="163"/>
    </location>
</feature>
<evidence type="ECO:0000313" key="3">
    <source>
        <dbReference type="EMBL" id="THF94797.1"/>
    </source>
</evidence>
<organism evidence="3 4">
    <name type="scientific">Camellia sinensis var. sinensis</name>
    <name type="common">China tea</name>
    <dbReference type="NCBI Taxonomy" id="542762"/>
    <lineage>
        <taxon>Eukaryota</taxon>
        <taxon>Viridiplantae</taxon>
        <taxon>Streptophyta</taxon>
        <taxon>Embryophyta</taxon>
        <taxon>Tracheophyta</taxon>
        <taxon>Spermatophyta</taxon>
        <taxon>Magnoliopsida</taxon>
        <taxon>eudicotyledons</taxon>
        <taxon>Gunneridae</taxon>
        <taxon>Pentapetalae</taxon>
        <taxon>asterids</taxon>
        <taxon>Ericales</taxon>
        <taxon>Theaceae</taxon>
        <taxon>Camellia</taxon>
    </lineage>
</organism>
<feature type="compositionally biased region" description="Polar residues" evidence="1">
    <location>
        <begin position="293"/>
        <end position="305"/>
    </location>
</feature>